<dbReference type="InterPro" id="IPR007577">
    <property type="entry name" value="GlycoTrfase_DXD_sugar-bd_CS"/>
</dbReference>
<dbReference type="OrthoDB" id="418925at2759"/>
<gene>
    <name evidence="2" type="ORF">SNEC2469_LOCUS12321</name>
</gene>
<accession>A0A812RMM0</accession>
<dbReference type="PANTHER" id="PTHR32385">
    <property type="entry name" value="MANNOSYL PHOSPHORYLINOSITOL CERAMIDE SYNTHASE"/>
    <property type="match status" value="1"/>
</dbReference>
<dbReference type="GO" id="GO:0016020">
    <property type="term" value="C:membrane"/>
    <property type="evidence" value="ECO:0007669"/>
    <property type="project" value="GOC"/>
</dbReference>
<organism evidence="2 3">
    <name type="scientific">Symbiodinium necroappetens</name>
    <dbReference type="NCBI Taxonomy" id="1628268"/>
    <lineage>
        <taxon>Eukaryota</taxon>
        <taxon>Sar</taxon>
        <taxon>Alveolata</taxon>
        <taxon>Dinophyceae</taxon>
        <taxon>Suessiales</taxon>
        <taxon>Symbiodiniaceae</taxon>
        <taxon>Symbiodinium</taxon>
    </lineage>
</organism>
<dbReference type="InterPro" id="IPR029044">
    <property type="entry name" value="Nucleotide-diphossugar_trans"/>
</dbReference>
<keyword evidence="1" id="KW-0808">Transferase</keyword>
<proteinExistence type="predicted"/>
<dbReference type="Pfam" id="PF04488">
    <property type="entry name" value="Gly_transf_sug"/>
    <property type="match status" value="1"/>
</dbReference>
<name>A0A812RMM0_9DINO</name>
<dbReference type="GO" id="GO:0051999">
    <property type="term" value="P:mannosyl-inositol phosphorylceramide biosynthetic process"/>
    <property type="evidence" value="ECO:0007669"/>
    <property type="project" value="TreeGrafter"/>
</dbReference>
<evidence type="ECO:0000256" key="1">
    <source>
        <dbReference type="ARBA" id="ARBA00022679"/>
    </source>
</evidence>
<evidence type="ECO:0008006" key="4">
    <source>
        <dbReference type="Google" id="ProtNLM"/>
    </source>
</evidence>
<keyword evidence="3" id="KW-1185">Reference proteome</keyword>
<dbReference type="Gene3D" id="3.90.550.20">
    <property type="match status" value="1"/>
</dbReference>
<dbReference type="InterPro" id="IPR051706">
    <property type="entry name" value="Glycosyltransferase_domain"/>
</dbReference>
<sequence length="226" mass="25371">MAIPAILHQTAPRDQGRWDPRWGRCYESWGRVCSGVRRILWDDEGLRALVQEAFPEHLPTYDSYEHQIQRVDFARAAMLFVHGGLYADMDVEALDNPFPHLPAGVSIVASPYVENEKHQNSLMASPAGHPFWRALAAEAVRRRTAPELYRTTWQLTGPQLLDAVVERYGSDVHVLPADVFNPSMSSPSFHAPQVITRHLCTSVWTHDMDNLGMALYQAARASNAAA</sequence>
<dbReference type="SUPFAM" id="SSF53448">
    <property type="entry name" value="Nucleotide-diphospho-sugar transferases"/>
    <property type="match status" value="1"/>
</dbReference>
<reference evidence="2" key="1">
    <citation type="submission" date="2021-02" db="EMBL/GenBank/DDBJ databases">
        <authorList>
            <person name="Dougan E. K."/>
            <person name="Rhodes N."/>
            <person name="Thang M."/>
            <person name="Chan C."/>
        </authorList>
    </citation>
    <scope>NUCLEOTIDE SEQUENCE</scope>
</reference>
<dbReference type="PANTHER" id="PTHR32385:SF15">
    <property type="entry name" value="INOSITOL PHOSPHOCERAMIDE MANNOSYLTRANSFERASE 1"/>
    <property type="match status" value="1"/>
</dbReference>
<dbReference type="AlphaFoldDB" id="A0A812RMM0"/>
<evidence type="ECO:0000313" key="2">
    <source>
        <dbReference type="EMBL" id="CAE7446622.1"/>
    </source>
</evidence>
<feature type="non-terminal residue" evidence="2">
    <location>
        <position position="1"/>
    </location>
</feature>
<dbReference type="GO" id="GO:0000030">
    <property type="term" value="F:mannosyltransferase activity"/>
    <property type="evidence" value="ECO:0007669"/>
    <property type="project" value="TreeGrafter"/>
</dbReference>
<protein>
    <recommendedName>
        <fullName evidence="4">Initiation-specific alpha-1,6-mannosyltransferase</fullName>
    </recommendedName>
</protein>
<dbReference type="Proteomes" id="UP000601435">
    <property type="component" value="Unassembled WGS sequence"/>
</dbReference>
<dbReference type="EMBL" id="CAJNJA010019510">
    <property type="protein sequence ID" value="CAE7446622.1"/>
    <property type="molecule type" value="Genomic_DNA"/>
</dbReference>
<comment type="caution">
    <text evidence="2">The sequence shown here is derived from an EMBL/GenBank/DDBJ whole genome shotgun (WGS) entry which is preliminary data.</text>
</comment>
<evidence type="ECO:0000313" key="3">
    <source>
        <dbReference type="Proteomes" id="UP000601435"/>
    </source>
</evidence>